<name>A0A6A6XYN4_9PEZI</name>
<feature type="region of interest" description="Disordered" evidence="1">
    <location>
        <begin position="141"/>
        <end position="160"/>
    </location>
</feature>
<feature type="region of interest" description="Disordered" evidence="1">
    <location>
        <begin position="15"/>
        <end position="43"/>
    </location>
</feature>
<feature type="compositionally biased region" description="Basic residues" evidence="1">
    <location>
        <begin position="15"/>
        <end position="30"/>
    </location>
</feature>
<evidence type="ECO:0000313" key="4">
    <source>
        <dbReference type="RefSeq" id="XP_033568494.1"/>
    </source>
</evidence>
<sequence>MKQFPLLRRLGHHLRRPHLRNPHASPHPRHTSNSTSTSTHKSRIDRINARLPRFLHPYTTPLASAPASIVTAFLVLHELTAVVPLFALTTFFHYTNYLPSSVVDGEWVASGIEKFGRYFRRKGWIADSTEERELEIAAADHAREGDGRDGGNRVGDEGEGKGKGVRIVVEVATAYAITKALLPVRLVGSVWATPWFARVVVVPVVGFGRRVFGRG</sequence>
<dbReference type="OrthoDB" id="5580261at2759"/>
<dbReference type="Pfam" id="PF10306">
    <property type="entry name" value="FLILHELTA"/>
    <property type="match status" value="1"/>
</dbReference>
<dbReference type="RefSeq" id="XP_033568494.1">
    <property type="nucleotide sequence ID" value="XM_033718459.1"/>
</dbReference>
<reference evidence="4" key="3">
    <citation type="submission" date="2025-04" db="UniProtKB">
        <authorList>
            <consortium name="RefSeq"/>
        </authorList>
    </citation>
    <scope>IDENTIFICATION</scope>
    <source>
        <strain evidence="4">CBS 304.34</strain>
    </source>
</reference>
<dbReference type="InterPro" id="IPR018811">
    <property type="entry name" value="MRX11"/>
</dbReference>
<reference evidence="4" key="2">
    <citation type="submission" date="2020-04" db="EMBL/GenBank/DDBJ databases">
        <authorList>
            <consortium name="NCBI Genome Project"/>
        </authorList>
    </citation>
    <scope>NUCLEOTIDE SEQUENCE</scope>
    <source>
        <strain evidence="4">CBS 304.34</strain>
    </source>
</reference>
<dbReference type="Proteomes" id="UP000504636">
    <property type="component" value="Unplaced"/>
</dbReference>
<organism evidence="2">
    <name type="scientific">Mytilinidion resinicola</name>
    <dbReference type="NCBI Taxonomy" id="574789"/>
    <lineage>
        <taxon>Eukaryota</taxon>
        <taxon>Fungi</taxon>
        <taxon>Dikarya</taxon>
        <taxon>Ascomycota</taxon>
        <taxon>Pezizomycotina</taxon>
        <taxon>Dothideomycetes</taxon>
        <taxon>Pleosporomycetidae</taxon>
        <taxon>Mytilinidiales</taxon>
        <taxon>Mytilinidiaceae</taxon>
        <taxon>Mytilinidion</taxon>
    </lineage>
</organism>
<evidence type="ECO:0000313" key="2">
    <source>
        <dbReference type="EMBL" id="KAF2801530.1"/>
    </source>
</evidence>
<dbReference type="EMBL" id="MU003729">
    <property type="protein sequence ID" value="KAF2801530.1"/>
    <property type="molecule type" value="Genomic_DNA"/>
</dbReference>
<protein>
    <submittedName>
        <fullName evidence="2 4">Uncharacterized protein</fullName>
    </submittedName>
</protein>
<reference evidence="2 4" key="1">
    <citation type="journal article" date="2020" name="Stud. Mycol.">
        <title>101 Dothideomycetes genomes: a test case for predicting lifestyles and emergence of pathogens.</title>
        <authorList>
            <person name="Haridas S."/>
            <person name="Albert R."/>
            <person name="Binder M."/>
            <person name="Bloem J."/>
            <person name="Labutti K."/>
            <person name="Salamov A."/>
            <person name="Andreopoulos B."/>
            <person name="Baker S."/>
            <person name="Barry K."/>
            <person name="Bills G."/>
            <person name="Bluhm B."/>
            <person name="Cannon C."/>
            <person name="Castanera R."/>
            <person name="Culley D."/>
            <person name="Daum C."/>
            <person name="Ezra D."/>
            <person name="Gonzalez J."/>
            <person name="Henrissat B."/>
            <person name="Kuo A."/>
            <person name="Liang C."/>
            <person name="Lipzen A."/>
            <person name="Lutzoni F."/>
            <person name="Magnuson J."/>
            <person name="Mondo S."/>
            <person name="Nolan M."/>
            <person name="Ohm R."/>
            <person name="Pangilinan J."/>
            <person name="Park H.-J."/>
            <person name="Ramirez L."/>
            <person name="Alfaro M."/>
            <person name="Sun H."/>
            <person name="Tritt A."/>
            <person name="Yoshinaga Y."/>
            <person name="Zwiers L.-H."/>
            <person name="Turgeon B."/>
            <person name="Goodwin S."/>
            <person name="Spatafora J."/>
            <person name="Crous P."/>
            <person name="Grigoriev I."/>
        </authorList>
    </citation>
    <scope>NUCLEOTIDE SEQUENCE</scope>
    <source>
        <strain evidence="2 4">CBS 304.34</strain>
    </source>
</reference>
<accession>A0A6A6XYN4</accession>
<evidence type="ECO:0000313" key="3">
    <source>
        <dbReference type="Proteomes" id="UP000504636"/>
    </source>
</evidence>
<evidence type="ECO:0000256" key="1">
    <source>
        <dbReference type="SAM" id="MobiDB-lite"/>
    </source>
</evidence>
<dbReference type="PANTHER" id="PTHR28002">
    <property type="entry name" value="MIOREX COMPLEX COMPONENT 11"/>
    <property type="match status" value="1"/>
</dbReference>
<proteinExistence type="predicted"/>
<gene>
    <name evidence="2 4" type="ORF">BDZ99DRAFT_455988</name>
</gene>
<keyword evidence="3" id="KW-1185">Reference proteome</keyword>
<dbReference type="GO" id="GO:0005739">
    <property type="term" value="C:mitochondrion"/>
    <property type="evidence" value="ECO:0007669"/>
    <property type="project" value="TreeGrafter"/>
</dbReference>
<dbReference type="GeneID" id="54459352"/>
<dbReference type="PANTHER" id="PTHR28002:SF1">
    <property type="entry name" value="MIOREX COMPLEX COMPONENT 11"/>
    <property type="match status" value="1"/>
</dbReference>
<dbReference type="AlphaFoldDB" id="A0A6A6XYN4"/>